<feature type="compositionally biased region" description="Low complexity" evidence="3">
    <location>
        <begin position="470"/>
        <end position="481"/>
    </location>
</feature>
<sequence>MPEYGSVVLTLSNVLLPSDKLYPNATPSMIEGLPYDVEYDLRLIGCELIQTACLLLRLPQTAVATGQVLFHRYFYSSSFIRRPMEIFAMACTNLAAKIEENARRIRDVINVFHHIKQIRSGKTIRPLLIDQVYIDRKNEVIKAERRLLKELGFCVYVKHPHKTITLYLKVLEKEREKNLVQTAWNYMNDSLRTDIFLRFTPETIACACIDLAARILQISLPKNPPWFIIFGAKSDEIHYIMIAILRLYKHRPKSLDELEKIVNTIREKREDERKKLRPDTNQQIDLGNDSPLQQQPQQQQQQITQNSISSTVINTTMTVIQQNIPTVIATTQETTNVTTTTTTTTNGKIIKKHDRGSSRESSTVNTHRHHHSRKKRNLGNDSPLQQQPQQQQQQITQNSISSTVINTTMTVIQQNIPTVIATTQETTNVTTTTTTTTNGKIIKKHDRGSSRESSTVNTHRHHHSRKKRSSTQSRSSSQSSSYSPIHRSQKKKKTSHRSRSRSRSSTPKRRKHQKDKRHHSRSSNHRKKDKKRRSRSSTSEENHFSKTNNKHPLSTKDTNHNIHQRSHHHHHHHHHSNGVSSSSSSHKKLKN</sequence>
<feature type="compositionally biased region" description="Basic residues" evidence="3">
    <location>
        <begin position="562"/>
        <end position="576"/>
    </location>
</feature>
<feature type="region of interest" description="Disordered" evidence="3">
    <location>
        <begin position="337"/>
        <end position="397"/>
    </location>
</feature>
<feature type="compositionally biased region" description="Basic and acidic residues" evidence="3">
    <location>
        <begin position="268"/>
        <end position="278"/>
    </location>
</feature>
<feature type="region of interest" description="Disordered" evidence="3">
    <location>
        <begin position="268"/>
        <end position="305"/>
    </location>
</feature>
<accession>A0A813TC15</accession>
<dbReference type="InterPro" id="IPR036915">
    <property type="entry name" value="Cyclin-like_sf"/>
</dbReference>
<evidence type="ECO:0000256" key="1">
    <source>
        <dbReference type="ARBA" id="ARBA00023127"/>
    </source>
</evidence>
<keyword evidence="1 2" id="KW-0195">Cyclin</keyword>
<dbReference type="Pfam" id="PF00134">
    <property type="entry name" value="Cyclin_N"/>
    <property type="match status" value="1"/>
</dbReference>
<feature type="compositionally biased region" description="Low complexity" evidence="3">
    <location>
        <begin position="385"/>
        <end position="394"/>
    </location>
</feature>
<dbReference type="CDD" id="cd20533">
    <property type="entry name" value="CYCLIN_CCNL_rpt2"/>
    <property type="match status" value="1"/>
</dbReference>
<dbReference type="PANTHER" id="PTHR10026">
    <property type="entry name" value="CYCLIN"/>
    <property type="match status" value="1"/>
</dbReference>
<name>A0A813TC15_9BILA</name>
<evidence type="ECO:0000313" key="5">
    <source>
        <dbReference type="EMBL" id="CAF0810051.1"/>
    </source>
</evidence>
<protein>
    <recommendedName>
        <fullName evidence="4">Cyclin-like domain-containing protein</fullName>
    </recommendedName>
</protein>
<feature type="region of interest" description="Disordered" evidence="3">
    <location>
        <begin position="429"/>
        <end position="591"/>
    </location>
</feature>
<feature type="domain" description="Cyclin-like" evidence="4">
    <location>
        <begin position="47"/>
        <end position="149"/>
    </location>
</feature>
<dbReference type="InterPro" id="IPR006671">
    <property type="entry name" value="Cyclin_N"/>
</dbReference>
<dbReference type="Gene3D" id="1.10.472.10">
    <property type="entry name" value="Cyclin-like"/>
    <property type="match status" value="2"/>
</dbReference>
<dbReference type="GO" id="GO:0016538">
    <property type="term" value="F:cyclin-dependent protein serine/threonine kinase regulator activity"/>
    <property type="evidence" value="ECO:0007669"/>
    <property type="project" value="InterPro"/>
</dbReference>
<dbReference type="SMART" id="SM00385">
    <property type="entry name" value="CYCLIN"/>
    <property type="match status" value="2"/>
</dbReference>
<feature type="domain" description="Cyclin-like" evidence="4">
    <location>
        <begin position="162"/>
        <end position="246"/>
    </location>
</feature>
<comment type="similarity">
    <text evidence="2">Belongs to the cyclin family.</text>
</comment>
<dbReference type="InterPro" id="IPR043198">
    <property type="entry name" value="Cyclin/Ssn8"/>
</dbReference>
<feature type="compositionally biased region" description="Polar residues" evidence="3">
    <location>
        <begin position="545"/>
        <end position="556"/>
    </location>
</feature>
<dbReference type="SUPFAM" id="SSF47954">
    <property type="entry name" value="Cyclin-like"/>
    <property type="match status" value="2"/>
</dbReference>
<gene>
    <name evidence="5" type="ORF">SEV965_LOCUS1072</name>
</gene>
<dbReference type="FunFam" id="1.10.472.10:FF:000031">
    <property type="entry name" value="cyclin-L1-1-like isoform X1"/>
    <property type="match status" value="1"/>
</dbReference>
<dbReference type="EMBL" id="CAJNOU010000019">
    <property type="protein sequence ID" value="CAF0810051.1"/>
    <property type="molecule type" value="Genomic_DNA"/>
</dbReference>
<evidence type="ECO:0000256" key="2">
    <source>
        <dbReference type="RuleBase" id="RU000383"/>
    </source>
</evidence>
<feature type="compositionally biased region" description="Basic residues" evidence="3">
    <location>
        <begin position="487"/>
        <end position="535"/>
    </location>
</feature>
<dbReference type="PIRSF" id="PIRSF036580">
    <property type="entry name" value="Cyclin_L"/>
    <property type="match status" value="1"/>
</dbReference>
<dbReference type="InterPro" id="IPR013763">
    <property type="entry name" value="Cyclin-like_dom"/>
</dbReference>
<proteinExistence type="inferred from homology"/>
<comment type="caution">
    <text evidence="5">The sequence shown here is derived from an EMBL/GenBank/DDBJ whole genome shotgun (WGS) entry which is preliminary data.</text>
</comment>
<evidence type="ECO:0000256" key="3">
    <source>
        <dbReference type="SAM" id="MobiDB-lite"/>
    </source>
</evidence>
<evidence type="ECO:0000313" key="6">
    <source>
        <dbReference type="Proteomes" id="UP000663889"/>
    </source>
</evidence>
<organism evidence="5 6">
    <name type="scientific">Rotaria sordida</name>
    <dbReference type="NCBI Taxonomy" id="392033"/>
    <lineage>
        <taxon>Eukaryota</taxon>
        <taxon>Metazoa</taxon>
        <taxon>Spiralia</taxon>
        <taxon>Gnathifera</taxon>
        <taxon>Rotifera</taxon>
        <taxon>Eurotatoria</taxon>
        <taxon>Bdelloidea</taxon>
        <taxon>Philodinida</taxon>
        <taxon>Philodinidae</taxon>
        <taxon>Rotaria</taxon>
    </lineage>
</organism>
<dbReference type="AlphaFoldDB" id="A0A813TC15"/>
<feature type="compositionally biased region" description="Basic residues" evidence="3">
    <location>
        <begin position="458"/>
        <end position="469"/>
    </location>
</feature>
<feature type="compositionally biased region" description="Basic residues" evidence="3">
    <location>
        <begin position="366"/>
        <end position="377"/>
    </location>
</feature>
<dbReference type="GO" id="GO:0006357">
    <property type="term" value="P:regulation of transcription by RNA polymerase II"/>
    <property type="evidence" value="ECO:0007669"/>
    <property type="project" value="InterPro"/>
</dbReference>
<dbReference type="Proteomes" id="UP000663889">
    <property type="component" value="Unassembled WGS sequence"/>
</dbReference>
<feature type="compositionally biased region" description="Low complexity" evidence="3">
    <location>
        <begin position="293"/>
        <end position="302"/>
    </location>
</feature>
<reference evidence="5" key="1">
    <citation type="submission" date="2021-02" db="EMBL/GenBank/DDBJ databases">
        <authorList>
            <person name="Nowell W R."/>
        </authorList>
    </citation>
    <scope>NUCLEOTIDE SEQUENCE</scope>
</reference>
<evidence type="ECO:0000259" key="4">
    <source>
        <dbReference type="SMART" id="SM00385"/>
    </source>
</evidence>